<feature type="compositionally biased region" description="Basic and acidic residues" evidence="1">
    <location>
        <begin position="55"/>
        <end position="66"/>
    </location>
</feature>
<comment type="caution">
    <text evidence="3">The sequence shown here is derived from an EMBL/GenBank/DDBJ whole genome shotgun (WGS) entry which is preliminary data.</text>
</comment>
<feature type="region of interest" description="Disordered" evidence="1">
    <location>
        <begin position="1"/>
        <end position="76"/>
    </location>
</feature>
<proteinExistence type="predicted"/>
<dbReference type="PANTHER" id="PTHR48475:SF1">
    <property type="entry name" value="RNASE H TYPE-1 DOMAIN-CONTAINING PROTEIN"/>
    <property type="match status" value="1"/>
</dbReference>
<dbReference type="Gene3D" id="3.30.70.270">
    <property type="match status" value="1"/>
</dbReference>
<organism evidence="3 4">
    <name type="scientific">Escallonia herrerae</name>
    <dbReference type="NCBI Taxonomy" id="1293975"/>
    <lineage>
        <taxon>Eukaryota</taxon>
        <taxon>Viridiplantae</taxon>
        <taxon>Streptophyta</taxon>
        <taxon>Embryophyta</taxon>
        <taxon>Tracheophyta</taxon>
        <taxon>Spermatophyta</taxon>
        <taxon>Magnoliopsida</taxon>
        <taxon>eudicotyledons</taxon>
        <taxon>Gunneridae</taxon>
        <taxon>Pentapetalae</taxon>
        <taxon>asterids</taxon>
        <taxon>campanulids</taxon>
        <taxon>Escalloniales</taxon>
        <taxon>Escalloniaceae</taxon>
        <taxon>Escallonia</taxon>
    </lineage>
</organism>
<dbReference type="PANTHER" id="PTHR48475">
    <property type="entry name" value="RIBONUCLEASE H"/>
    <property type="match status" value="1"/>
</dbReference>
<feature type="compositionally biased region" description="Polar residues" evidence="1">
    <location>
        <begin position="176"/>
        <end position="190"/>
    </location>
</feature>
<reference evidence="3" key="1">
    <citation type="submission" date="2022-12" db="EMBL/GenBank/DDBJ databases">
        <title>Draft genome assemblies for two species of Escallonia (Escalloniales).</title>
        <authorList>
            <person name="Chanderbali A."/>
            <person name="Dervinis C."/>
            <person name="Anghel I."/>
            <person name="Soltis D."/>
            <person name="Soltis P."/>
            <person name="Zapata F."/>
        </authorList>
    </citation>
    <scope>NUCLEOTIDE SEQUENCE</scope>
    <source>
        <strain evidence="3">UCBG64.0493</strain>
        <tissue evidence="3">Leaf</tissue>
    </source>
</reference>
<gene>
    <name evidence="3" type="ORF">RJ639_019395</name>
</gene>
<feature type="compositionally biased region" description="Basic and acidic residues" evidence="1">
    <location>
        <begin position="26"/>
        <end position="45"/>
    </location>
</feature>
<dbReference type="AlphaFoldDB" id="A0AA88V7W0"/>
<dbReference type="EMBL" id="JAVXUP010002426">
    <property type="protein sequence ID" value="KAK3003400.1"/>
    <property type="molecule type" value="Genomic_DNA"/>
</dbReference>
<sequence length="342" mass="38995">MARGVRPGTPLRFSLNKRPPKNMTDLLDRVEKYLRAEKDSAHPQEEPSSNQKRRDRTDSRNPDSESKWPQVTMPRPFTPLTASQEHILNQVKGQNILKWPKPMRMPVDKRDDKLYCHFYKDHGHTTEECKVLQHEIESLINKGHLRQFVKTNNRQGHRSNQRRPKETQPKDPPVINTISGGPSTGGLTNSSHKAYARQVNLTQGLTKRPRASTSSICPVEGIIPFTIIAGTAPLQSVQTIDFLMVKVRSAERCLPFFNALKNIKNFEWTAECQASFEALKEYLASPPLLSKPIAGEMLFLYLAVTDFAVNEVLIREQDSKQFPIYYVSKVFQGAELRYPATD</sequence>
<dbReference type="SUPFAM" id="SSF56672">
    <property type="entry name" value="DNA/RNA polymerases"/>
    <property type="match status" value="1"/>
</dbReference>
<evidence type="ECO:0000259" key="2">
    <source>
        <dbReference type="Pfam" id="PF17919"/>
    </source>
</evidence>
<evidence type="ECO:0000256" key="1">
    <source>
        <dbReference type="SAM" id="MobiDB-lite"/>
    </source>
</evidence>
<accession>A0AA88V7W0</accession>
<evidence type="ECO:0000313" key="3">
    <source>
        <dbReference type="EMBL" id="KAK3003400.1"/>
    </source>
</evidence>
<evidence type="ECO:0000313" key="4">
    <source>
        <dbReference type="Proteomes" id="UP001188597"/>
    </source>
</evidence>
<dbReference type="Proteomes" id="UP001188597">
    <property type="component" value="Unassembled WGS sequence"/>
</dbReference>
<dbReference type="Pfam" id="PF17919">
    <property type="entry name" value="RT_RNaseH_2"/>
    <property type="match status" value="1"/>
</dbReference>
<name>A0AA88V7W0_9ASTE</name>
<feature type="region of interest" description="Disordered" evidence="1">
    <location>
        <begin position="151"/>
        <end position="190"/>
    </location>
</feature>
<protein>
    <recommendedName>
        <fullName evidence="2">Reverse transcriptase/retrotransposon-derived protein RNase H-like domain-containing protein</fullName>
    </recommendedName>
</protein>
<keyword evidence="4" id="KW-1185">Reference proteome</keyword>
<dbReference type="InterPro" id="IPR043502">
    <property type="entry name" value="DNA/RNA_pol_sf"/>
</dbReference>
<dbReference type="InterPro" id="IPR043128">
    <property type="entry name" value="Rev_trsase/Diguanyl_cyclase"/>
</dbReference>
<dbReference type="InterPro" id="IPR041577">
    <property type="entry name" value="RT_RNaseH_2"/>
</dbReference>
<feature type="domain" description="Reverse transcriptase/retrotransposon-derived protein RNase H-like" evidence="2">
    <location>
        <begin position="268"/>
        <end position="342"/>
    </location>
</feature>